<feature type="compositionally biased region" description="Low complexity" evidence="1">
    <location>
        <begin position="81"/>
        <end position="96"/>
    </location>
</feature>
<dbReference type="InterPro" id="IPR036779">
    <property type="entry name" value="LysM_dom_sf"/>
</dbReference>
<dbReference type="Proteomes" id="UP000077248">
    <property type="component" value="Unassembled WGS sequence"/>
</dbReference>
<dbReference type="SMART" id="SM00257">
    <property type="entry name" value="LysM"/>
    <property type="match status" value="1"/>
</dbReference>
<organism evidence="4 5">
    <name type="scientific">Alternaria alternata</name>
    <name type="common">Alternaria rot fungus</name>
    <name type="synonym">Torula alternata</name>
    <dbReference type="NCBI Taxonomy" id="5599"/>
    <lineage>
        <taxon>Eukaryota</taxon>
        <taxon>Fungi</taxon>
        <taxon>Dikarya</taxon>
        <taxon>Ascomycota</taxon>
        <taxon>Pezizomycotina</taxon>
        <taxon>Dothideomycetes</taxon>
        <taxon>Pleosporomycetidae</taxon>
        <taxon>Pleosporales</taxon>
        <taxon>Pleosporineae</taxon>
        <taxon>Pleosporaceae</taxon>
        <taxon>Alternaria</taxon>
        <taxon>Alternaria sect. Alternaria</taxon>
        <taxon>Alternaria alternata complex</taxon>
    </lineage>
</organism>
<sequence length="160" mass="15854">MKPATVLLAISTILFSTTGAQVHPHIHKRCAANSTVSASASAALLLTTLSTSFMLAPTPSALPTTLATSIGSASLPASSASASASAPSPATPSTSADVGTGKQVTIHPGDTLEIIAAANGVGICDIAKANAIQDPNLILAGEMLTIPVLVGEKDDRSCLP</sequence>
<reference evidence="4 5" key="1">
    <citation type="submission" date="2016-05" db="EMBL/GenBank/DDBJ databases">
        <title>Comparative analysis of secretome profiles of manganese(II)-oxidizing ascomycete fungi.</title>
        <authorList>
            <consortium name="DOE Joint Genome Institute"/>
            <person name="Zeiner C.A."/>
            <person name="Purvine S.O."/>
            <person name="Zink E.M."/>
            <person name="Wu S."/>
            <person name="Pasa-Tolic L."/>
            <person name="Chaput D.L."/>
            <person name="Haridas S."/>
            <person name="Grigoriev I.V."/>
            <person name="Santelli C.M."/>
            <person name="Hansel C.M."/>
        </authorList>
    </citation>
    <scope>NUCLEOTIDE SEQUENCE [LARGE SCALE GENOMIC DNA]</scope>
    <source>
        <strain evidence="4 5">SRC1lrK2f</strain>
    </source>
</reference>
<dbReference type="VEuPathDB" id="FungiDB:CC77DRAFT_1086379"/>
<dbReference type="KEGG" id="aalt:CC77DRAFT_1086379"/>
<dbReference type="InterPro" id="IPR018392">
    <property type="entry name" value="LysM"/>
</dbReference>
<keyword evidence="2" id="KW-0732">Signal</keyword>
<dbReference type="GeneID" id="29115028"/>
<evidence type="ECO:0000259" key="3">
    <source>
        <dbReference type="PROSITE" id="PS51782"/>
    </source>
</evidence>
<evidence type="ECO:0000313" key="4">
    <source>
        <dbReference type="EMBL" id="OAG23362.1"/>
    </source>
</evidence>
<feature type="chain" id="PRO_5008059858" description="LysM domain-containing protein" evidence="2">
    <location>
        <begin position="21"/>
        <end position="160"/>
    </location>
</feature>
<dbReference type="EMBL" id="KV441473">
    <property type="protein sequence ID" value="OAG23362.1"/>
    <property type="molecule type" value="Genomic_DNA"/>
</dbReference>
<dbReference type="AlphaFoldDB" id="A0A177DWI1"/>
<evidence type="ECO:0000256" key="1">
    <source>
        <dbReference type="SAM" id="MobiDB-lite"/>
    </source>
</evidence>
<evidence type="ECO:0000313" key="5">
    <source>
        <dbReference type="Proteomes" id="UP000077248"/>
    </source>
</evidence>
<protein>
    <recommendedName>
        <fullName evidence="3">LysM domain-containing protein</fullName>
    </recommendedName>
</protein>
<dbReference type="SUPFAM" id="SSF54106">
    <property type="entry name" value="LysM domain"/>
    <property type="match status" value="1"/>
</dbReference>
<dbReference type="CDD" id="cd00118">
    <property type="entry name" value="LysM"/>
    <property type="match status" value="1"/>
</dbReference>
<dbReference type="Gene3D" id="3.10.350.10">
    <property type="entry name" value="LysM domain"/>
    <property type="match status" value="1"/>
</dbReference>
<dbReference type="Pfam" id="PF01476">
    <property type="entry name" value="LysM"/>
    <property type="match status" value="1"/>
</dbReference>
<dbReference type="RefSeq" id="XP_018388783.1">
    <property type="nucleotide sequence ID" value="XM_018529434.1"/>
</dbReference>
<feature type="region of interest" description="Disordered" evidence="1">
    <location>
        <begin position="81"/>
        <end position="102"/>
    </location>
</feature>
<feature type="domain" description="LysM" evidence="3">
    <location>
        <begin position="102"/>
        <end position="146"/>
    </location>
</feature>
<gene>
    <name evidence="4" type="ORF">CC77DRAFT_1086379</name>
</gene>
<keyword evidence="5" id="KW-1185">Reference proteome</keyword>
<name>A0A177DWI1_ALTAL</name>
<accession>A0A177DWI1</accession>
<proteinExistence type="predicted"/>
<dbReference type="PROSITE" id="PS51782">
    <property type="entry name" value="LYSM"/>
    <property type="match status" value="1"/>
</dbReference>
<evidence type="ECO:0000256" key="2">
    <source>
        <dbReference type="SAM" id="SignalP"/>
    </source>
</evidence>
<feature type="signal peptide" evidence="2">
    <location>
        <begin position="1"/>
        <end position="20"/>
    </location>
</feature>